<evidence type="ECO:0000256" key="2">
    <source>
        <dbReference type="SAM" id="SignalP"/>
    </source>
</evidence>
<reference evidence="5" key="1">
    <citation type="submission" date="2017-01" db="EMBL/GenBank/DDBJ databases">
        <authorList>
            <person name="Varghese N."/>
            <person name="Submissions S."/>
        </authorList>
    </citation>
    <scope>NUCLEOTIDE SEQUENCE [LARGE SCALE GENOMIC DNA]</scope>
    <source>
        <strain evidence="5">ATCC 51758</strain>
    </source>
</reference>
<dbReference type="Proteomes" id="UP000186819">
    <property type="component" value="Unassembled WGS sequence"/>
</dbReference>
<dbReference type="CDD" id="cd13653">
    <property type="entry name" value="PBP2_phosphate_like_1"/>
    <property type="match status" value="1"/>
</dbReference>
<dbReference type="AlphaFoldDB" id="A0A1N6YEC7"/>
<name>A0A1N6YEC7_9RHOO</name>
<keyword evidence="1 2" id="KW-0732">Signal</keyword>
<dbReference type="RefSeq" id="WP_076602996.1">
    <property type="nucleotide sequence ID" value="NZ_FTMD01000010.1"/>
</dbReference>
<dbReference type="PANTHER" id="PTHR30570">
    <property type="entry name" value="PERIPLASMIC PHOSPHATE BINDING COMPONENT OF PHOSPHATE ABC TRANSPORTER"/>
    <property type="match status" value="1"/>
</dbReference>
<dbReference type="PANTHER" id="PTHR30570:SF1">
    <property type="entry name" value="PHOSPHATE-BINDING PROTEIN PSTS"/>
    <property type="match status" value="1"/>
</dbReference>
<sequence length="279" mass="29007">MRFKPSVCLRTALAVAGLCTGSLAYALDISGSSTVQPVVEKLAPLFTQGGEAVKVTGGGSGAGVKNAIAGTSAIGMASRDLSDTEKAALKNTVIGIDALAIVVNQRNPVTSLTKAQLVELYTGKIDNWSALGGPDLPVQRVSKEVGRSTLELFEHYTGLLSPDRKKSDKPLISSRTYVVGANVEALTLVGGMPGAIGYVSVGTARAMAEAGMPIKIIPLDGQEPTDAAIKSGRYPIVRPLNLVYVNESPSVRAFLYLAQGPKGQEIVQSLGFLPVGATR</sequence>
<gene>
    <name evidence="4" type="ORF">SAMN05421829_11048</name>
</gene>
<proteinExistence type="predicted"/>
<feature type="domain" description="PBP" evidence="3">
    <location>
        <begin position="27"/>
        <end position="256"/>
    </location>
</feature>
<dbReference type="Gene3D" id="3.40.190.10">
    <property type="entry name" value="Periplasmic binding protein-like II"/>
    <property type="match status" value="2"/>
</dbReference>
<evidence type="ECO:0000256" key="1">
    <source>
        <dbReference type="ARBA" id="ARBA00022729"/>
    </source>
</evidence>
<dbReference type="STRING" id="34027.SAMN05421829_11048"/>
<keyword evidence="5" id="KW-1185">Reference proteome</keyword>
<feature type="chain" id="PRO_5012252798" evidence="2">
    <location>
        <begin position="27"/>
        <end position="279"/>
    </location>
</feature>
<dbReference type="SUPFAM" id="SSF53850">
    <property type="entry name" value="Periplasmic binding protein-like II"/>
    <property type="match status" value="1"/>
</dbReference>
<dbReference type="EMBL" id="FTMD01000010">
    <property type="protein sequence ID" value="SIR12927.1"/>
    <property type="molecule type" value="Genomic_DNA"/>
</dbReference>
<accession>A0A1N6YEC7</accession>
<organism evidence="4 5">
    <name type="scientific">Aromatoleum tolulyticum</name>
    <dbReference type="NCBI Taxonomy" id="34027"/>
    <lineage>
        <taxon>Bacteria</taxon>
        <taxon>Pseudomonadati</taxon>
        <taxon>Pseudomonadota</taxon>
        <taxon>Betaproteobacteria</taxon>
        <taxon>Rhodocyclales</taxon>
        <taxon>Rhodocyclaceae</taxon>
        <taxon>Aromatoleum</taxon>
    </lineage>
</organism>
<evidence type="ECO:0000259" key="3">
    <source>
        <dbReference type="Pfam" id="PF12849"/>
    </source>
</evidence>
<evidence type="ECO:0000313" key="5">
    <source>
        <dbReference type="Proteomes" id="UP000186819"/>
    </source>
</evidence>
<evidence type="ECO:0000313" key="4">
    <source>
        <dbReference type="EMBL" id="SIR12927.1"/>
    </source>
</evidence>
<dbReference type="InterPro" id="IPR024370">
    <property type="entry name" value="PBP_domain"/>
</dbReference>
<protein>
    <submittedName>
        <fullName evidence="4">Phosphate ABC transporter substrate-binding protein, PhoT family</fullName>
    </submittedName>
</protein>
<dbReference type="InterPro" id="IPR050811">
    <property type="entry name" value="Phosphate_ABC_transporter"/>
</dbReference>
<feature type="signal peptide" evidence="2">
    <location>
        <begin position="1"/>
        <end position="26"/>
    </location>
</feature>
<dbReference type="Pfam" id="PF12849">
    <property type="entry name" value="PBP_like_2"/>
    <property type="match status" value="1"/>
</dbReference>